<evidence type="ECO:0000256" key="1">
    <source>
        <dbReference type="ARBA" id="ARBA00004651"/>
    </source>
</evidence>
<dbReference type="GO" id="GO:0006814">
    <property type="term" value="P:sodium ion transport"/>
    <property type="evidence" value="ECO:0007669"/>
    <property type="project" value="UniProtKB-KW"/>
</dbReference>
<keyword evidence="8" id="KW-0406">Ion transport</keyword>
<evidence type="ECO:0000313" key="13">
    <source>
        <dbReference type="EMBL" id="CAI5455585.1"/>
    </source>
</evidence>
<proteinExistence type="inferred from homology"/>
<dbReference type="NCBIfam" id="TIGR00813">
    <property type="entry name" value="sss"/>
    <property type="match status" value="1"/>
</dbReference>
<dbReference type="InterPro" id="IPR038377">
    <property type="entry name" value="Na/Glc_symporter_sf"/>
</dbReference>
<dbReference type="PROSITE" id="PS50283">
    <property type="entry name" value="NA_SOLUT_SYMP_3"/>
    <property type="match status" value="1"/>
</dbReference>
<dbReference type="GO" id="GO:0015293">
    <property type="term" value="F:symporter activity"/>
    <property type="evidence" value="ECO:0007669"/>
    <property type="project" value="TreeGrafter"/>
</dbReference>
<dbReference type="InterPro" id="IPR001734">
    <property type="entry name" value="Na/solute_symporter"/>
</dbReference>
<feature type="transmembrane region" description="Helical" evidence="12">
    <location>
        <begin position="6"/>
        <end position="22"/>
    </location>
</feature>
<comment type="similarity">
    <text evidence="2 11">Belongs to the sodium:solute symporter (SSF) (TC 2.A.21) family.</text>
</comment>
<keyword evidence="5 12" id="KW-0812">Transmembrane</keyword>
<feature type="transmembrane region" description="Helical" evidence="12">
    <location>
        <begin position="270"/>
        <end position="292"/>
    </location>
</feature>
<evidence type="ECO:0000256" key="11">
    <source>
        <dbReference type="RuleBase" id="RU362091"/>
    </source>
</evidence>
<sequence length="555" mass="61205">MELFDYFTLGICLFGISAFGFYKSRKKAEEEQSAHATMVGSGVSVWSVTLSVCSGFISSISLLGFPAEVYFQGGMMLWFIPMYFISFPIVAYVFLPVLYNLKLTTIYEYFERRFNYSCRIVTTSLFCVQMILYNSVALYAPSLAIATITQIPIALSILITSTLSAVYISIGGAKAGIYTSALQMALIFLTLSFMITISLQQTSISQVYQDIVAGNRLILDDFRLTPTIRHSVWSLVIGGTGNILSLFAANQLSIQRYMALDSLGKAQRVVLLNIICNTLILLCYVFVGFIIYSHYKDCHPQLKNSNELLPQFVMDVISSYKGSVGLFAAAVYSAGISTLSASFTAVSSIVINDILKIYRNHKNQPPLTQKQIENAMRILPLILAFFSVFIAFLCSQMQSIILQVSFIVFGAGGGPVLGSFIVGFFMPKVKGHAALTGLISSIIICFSISIGSVILKVKPITLELGSQCIENNSSVINMSKNQFYDESLIGQVTSTQLDYDIDRIFAVSYQYYSVIAVLSNVAVSYITQKCMDVLSKTNENAKVEIELISPLLRNA</sequence>
<protein>
    <submittedName>
        <fullName evidence="13">Uncharacterized protein</fullName>
    </submittedName>
</protein>
<dbReference type="AlphaFoldDB" id="A0A9P1J2S6"/>
<dbReference type="Proteomes" id="UP001152747">
    <property type="component" value="Unassembled WGS sequence"/>
</dbReference>
<comment type="caution">
    <text evidence="13">The sequence shown here is derived from an EMBL/GenBank/DDBJ whole genome shotgun (WGS) entry which is preliminary data.</text>
</comment>
<keyword evidence="9 12" id="KW-0472">Membrane</keyword>
<evidence type="ECO:0000256" key="12">
    <source>
        <dbReference type="SAM" id="Phobius"/>
    </source>
</evidence>
<evidence type="ECO:0000256" key="5">
    <source>
        <dbReference type="ARBA" id="ARBA00022692"/>
    </source>
</evidence>
<feature type="transmembrane region" description="Helical" evidence="12">
    <location>
        <begin position="433"/>
        <end position="455"/>
    </location>
</feature>
<dbReference type="Gene3D" id="1.20.1730.10">
    <property type="entry name" value="Sodium/glucose cotransporter"/>
    <property type="match status" value="1"/>
</dbReference>
<evidence type="ECO:0000256" key="2">
    <source>
        <dbReference type="ARBA" id="ARBA00006434"/>
    </source>
</evidence>
<keyword evidence="3" id="KW-0813">Transport</keyword>
<feature type="transmembrane region" description="Helical" evidence="12">
    <location>
        <begin position="375"/>
        <end position="394"/>
    </location>
</feature>
<keyword evidence="6 12" id="KW-1133">Transmembrane helix</keyword>
<feature type="transmembrane region" description="Helical" evidence="12">
    <location>
        <begin position="400"/>
        <end position="426"/>
    </location>
</feature>
<dbReference type="InterPro" id="IPR051163">
    <property type="entry name" value="Sodium:Solute_Symporter_SSF"/>
</dbReference>
<evidence type="ECO:0000256" key="3">
    <source>
        <dbReference type="ARBA" id="ARBA00022448"/>
    </source>
</evidence>
<keyword evidence="10" id="KW-0739">Sodium transport</keyword>
<keyword evidence="7" id="KW-0915">Sodium</keyword>
<dbReference type="PANTHER" id="PTHR42985:SF2">
    <property type="entry name" value="SODIUM-DEPENDENT MULTIVITAMIN TRANSPORTER"/>
    <property type="match status" value="1"/>
</dbReference>
<dbReference type="OrthoDB" id="6132759at2759"/>
<gene>
    <name evidence="13" type="ORF">CAMP_LOCUS18222</name>
</gene>
<reference evidence="13" key="1">
    <citation type="submission" date="2022-11" db="EMBL/GenBank/DDBJ databases">
        <authorList>
            <person name="Kikuchi T."/>
        </authorList>
    </citation>
    <scope>NUCLEOTIDE SEQUENCE</scope>
    <source>
        <strain evidence="13">PS1010</strain>
    </source>
</reference>
<dbReference type="Pfam" id="PF00474">
    <property type="entry name" value="SSF"/>
    <property type="match status" value="1"/>
</dbReference>
<comment type="subcellular location">
    <subcellularLocation>
        <location evidence="1">Cell membrane</location>
        <topology evidence="1">Multi-pass membrane protein</topology>
    </subcellularLocation>
</comment>
<keyword evidence="14" id="KW-1185">Reference proteome</keyword>
<feature type="transmembrane region" description="Helical" evidence="12">
    <location>
        <begin position="43"/>
        <end position="65"/>
    </location>
</feature>
<keyword evidence="4" id="KW-1003">Cell membrane</keyword>
<evidence type="ECO:0000256" key="9">
    <source>
        <dbReference type="ARBA" id="ARBA00023136"/>
    </source>
</evidence>
<name>A0A9P1J2S6_9PELO</name>
<dbReference type="PANTHER" id="PTHR42985">
    <property type="entry name" value="SODIUM-COUPLED MONOCARBOXYLATE TRANSPORTER"/>
    <property type="match status" value="1"/>
</dbReference>
<feature type="transmembrane region" description="Helical" evidence="12">
    <location>
        <begin position="77"/>
        <end position="99"/>
    </location>
</feature>
<evidence type="ECO:0000313" key="14">
    <source>
        <dbReference type="Proteomes" id="UP001152747"/>
    </source>
</evidence>
<dbReference type="EMBL" id="CANHGI010000006">
    <property type="protein sequence ID" value="CAI5455585.1"/>
    <property type="molecule type" value="Genomic_DNA"/>
</dbReference>
<evidence type="ECO:0000256" key="8">
    <source>
        <dbReference type="ARBA" id="ARBA00023065"/>
    </source>
</evidence>
<feature type="transmembrane region" description="Helical" evidence="12">
    <location>
        <begin position="231"/>
        <end position="249"/>
    </location>
</feature>
<evidence type="ECO:0000256" key="4">
    <source>
        <dbReference type="ARBA" id="ARBA00022475"/>
    </source>
</evidence>
<evidence type="ECO:0000256" key="7">
    <source>
        <dbReference type="ARBA" id="ARBA00023053"/>
    </source>
</evidence>
<accession>A0A9P1J2S6</accession>
<evidence type="ECO:0000256" key="6">
    <source>
        <dbReference type="ARBA" id="ARBA00022989"/>
    </source>
</evidence>
<feature type="transmembrane region" description="Helical" evidence="12">
    <location>
        <begin position="177"/>
        <end position="199"/>
    </location>
</feature>
<organism evidence="13 14">
    <name type="scientific">Caenorhabditis angaria</name>
    <dbReference type="NCBI Taxonomy" id="860376"/>
    <lineage>
        <taxon>Eukaryota</taxon>
        <taxon>Metazoa</taxon>
        <taxon>Ecdysozoa</taxon>
        <taxon>Nematoda</taxon>
        <taxon>Chromadorea</taxon>
        <taxon>Rhabditida</taxon>
        <taxon>Rhabditina</taxon>
        <taxon>Rhabditomorpha</taxon>
        <taxon>Rhabditoidea</taxon>
        <taxon>Rhabditidae</taxon>
        <taxon>Peloderinae</taxon>
        <taxon>Caenorhabditis</taxon>
    </lineage>
</organism>
<dbReference type="GO" id="GO:0005886">
    <property type="term" value="C:plasma membrane"/>
    <property type="evidence" value="ECO:0007669"/>
    <property type="project" value="UniProtKB-SubCell"/>
</dbReference>
<feature type="transmembrane region" description="Helical" evidence="12">
    <location>
        <begin position="509"/>
        <end position="527"/>
    </location>
</feature>
<evidence type="ECO:0000256" key="10">
    <source>
        <dbReference type="ARBA" id="ARBA00023201"/>
    </source>
</evidence>
<feature type="transmembrane region" description="Helical" evidence="12">
    <location>
        <begin position="151"/>
        <end position="170"/>
    </location>
</feature>
<feature type="transmembrane region" description="Helical" evidence="12">
    <location>
        <begin position="120"/>
        <end position="139"/>
    </location>
</feature>
<feature type="transmembrane region" description="Helical" evidence="12">
    <location>
        <begin position="329"/>
        <end position="355"/>
    </location>
</feature>